<keyword evidence="3" id="KW-1185">Reference proteome</keyword>
<organism evidence="2 3">
    <name type="scientific">Cladobotryum mycophilum</name>
    <dbReference type="NCBI Taxonomy" id="491253"/>
    <lineage>
        <taxon>Eukaryota</taxon>
        <taxon>Fungi</taxon>
        <taxon>Dikarya</taxon>
        <taxon>Ascomycota</taxon>
        <taxon>Pezizomycotina</taxon>
        <taxon>Sordariomycetes</taxon>
        <taxon>Hypocreomycetidae</taxon>
        <taxon>Hypocreales</taxon>
        <taxon>Hypocreaceae</taxon>
        <taxon>Cladobotryum</taxon>
    </lineage>
</organism>
<keyword evidence="1" id="KW-0472">Membrane</keyword>
<evidence type="ECO:0000313" key="3">
    <source>
        <dbReference type="Proteomes" id="UP001338125"/>
    </source>
</evidence>
<comment type="caution">
    <text evidence="2">The sequence shown here is derived from an EMBL/GenBank/DDBJ whole genome shotgun (WGS) entry which is preliminary data.</text>
</comment>
<dbReference type="EMBL" id="JAVFKD010000014">
    <property type="protein sequence ID" value="KAK5991343.1"/>
    <property type="molecule type" value="Genomic_DNA"/>
</dbReference>
<feature type="transmembrane region" description="Helical" evidence="1">
    <location>
        <begin position="44"/>
        <end position="66"/>
    </location>
</feature>
<evidence type="ECO:0000313" key="2">
    <source>
        <dbReference type="EMBL" id="KAK5991343.1"/>
    </source>
</evidence>
<evidence type="ECO:0000256" key="1">
    <source>
        <dbReference type="SAM" id="Phobius"/>
    </source>
</evidence>
<gene>
    <name evidence="2" type="ORF">PT974_09624</name>
</gene>
<sequence length="174" mass="19696">MAPTALTYIKHRTHTIPKLAIQLVPREEPDTNAHTPRKQTESDYIVFGIACVFFIAAIIAMAFLFCKMIPRGTFSKKLTLLKAKLNSRKFKTLPVTATNQPQGLRYTFEGEDLPRLNYATFEQQKDFAIMPMPQDLPPAYGQDMPSHSPLPSYRDISPTRPPAYELVVNSNLAR</sequence>
<dbReference type="Proteomes" id="UP001338125">
    <property type="component" value="Unassembled WGS sequence"/>
</dbReference>
<keyword evidence="1" id="KW-1133">Transmembrane helix</keyword>
<accession>A0ABR0SGR4</accession>
<proteinExistence type="predicted"/>
<reference evidence="2 3" key="1">
    <citation type="submission" date="2024-01" db="EMBL/GenBank/DDBJ databases">
        <title>Complete genome of Cladobotryum mycophilum ATHUM6906.</title>
        <authorList>
            <person name="Christinaki A.C."/>
            <person name="Myridakis A.I."/>
            <person name="Kouvelis V.N."/>
        </authorList>
    </citation>
    <scope>NUCLEOTIDE SEQUENCE [LARGE SCALE GENOMIC DNA]</scope>
    <source>
        <strain evidence="2 3">ATHUM6906</strain>
    </source>
</reference>
<name>A0ABR0SGR4_9HYPO</name>
<protein>
    <submittedName>
        <fullName evidence="2">Uncharacterized protein</fullName>
    </submittedName>
</protein>
<keyword evidence="1" id="KW-0812">Transmembrane</keyword>